<dbReference type="Proteomes" id="UP001607303">
    <property type="component" value="Unassembled WGS sequence"/>
</dbReference>
<proteinExistence type="predicted"/>
<protein>
    <submittedName>
        <fullName evidence="1">Uncharacterized protein</fullName>
    </submittedName>
</protein>
<organism evidence="1 2">
    <name type="scientific">Vespula maculifrons</name>
    <name type="common">Eastern yellow jacket</name>
    <name type="synonym">Wasp</name>
    <dbReference type="NCBI Taxonomy" id="7453"/>
    <lineage>
        <taxon>Eukaryota</taxon>
        <taxon>Metazoa</taxon>
        <taxon>Ecdysozoa</taxon>
        <taxon>Arthropoda</taxon>
        <taxon>Hexapoda</taxon>
        <taxon>Insecta</taxon>
        <taxon>Pterygota</taxon>
        <taxon>Neoptera</taxon>
        <taxon>Endopterygota</taxon>
        <taxon>Hymenoptera</taxon>
        <taxon>Apocrita</taxon>
        <taxon>Aculeata</taxon>
        <taxon>Vespoidea</taxon>
        <taxon>Vespidae</taxon>
        <taxon>Vespinae</taxon>
        <taxon>Vespula</taxon>
    </lineage>
</organism>
<gene>
    <name evidence="1" type="ORF">V1477_017268</name>
</gene>
<sequence length="64" mass="7201">MINYKPTHNSNPFKSITECSNCVTGNDDIYRNFVVIDNITIQPASSNVNKHVGADDFACLMFKF</sequence>
<evidence type="ECO:0000313" key="2">
    <source>
        <dbReference type="Proteomes" id="UP001607303"/>
    </source>
</evidence>
<evidence type="ECO:0000313" key="1">
    <source>
        <dbReference type="EMBL" id="KAL2727992.1"/>
    </source>
</evidence>
<comment type="caution">
    <text evidence="1">The sequence shown here is derived from an EMBL/GenBank/DDBJ whole genome shotgun (WGS) entry which is preliminary data.</text>
</comment>
<dbReference type="AlphaFoldDB" id="A0ABD2B5I3"/>
<dbReference type="EMBL" id="JAYRBN010000100">
    <property type="protein sequence ID" value="KAL2727992.1"/>
    <property type="molecule type" value="Genomic_DNA"/>
</dbReference>
<keyword evidence="2" id="KW-1185">Reference proteome</keyword>
<accession>A0ABD2B5I3</accession>
<reference evidence="1 2" key="1">
    <citation type="journal article" date="2024" name="Ann. Entomol. Soc. Am.">
        <title>Genomic analyses of the southern and eastern yellowjacket wasps (Hymenoptera: Vespidae) reveal evolutionary signatures of social life.</title>
        <authorList>
            <person name="Catto M.A."/>
            <person name="Caine P.B."/>
            <person name="Orr S.E."/>
            <person name="Hunt B.G."/>
            <person name="Goodisman M.A.D."/>
        </authorList>
    </citation>
    <scope>NUCLEOTIDE SEQUENCE [LARGE SCALE GENOMIC DNA]</scope>
    <source>
        <strain evidence="1">232</strain>
        <tissue evidence="1">Head and thorax</tissue>
    </source>
</reference>
<name>A0ABD2B5I3_VESMC</name>